<accession>X0U2W0</accession>
<gene>
    <name evidence="1" type="ORF">S01H1_30037</name>
</gene>
<dbReference type="EMBL" id="BARS01018460">
    <property type="protein sequence ID" value="GAF94737.1"/>
    <property type="molecule type" value="Genomic_DNA"/>
</dbReference>
<protein>
    <submittedName>
        <fullName evidence="1">Uncharacterized protein</fullName>
    </submittedName>
</protein>
<feature type="non-terminal residue" evidence="1">
    <location>
        <position position="276"/>
    </location>
</feature>
<sequence>ASWTCDDPRRSCFIIGDIDGDSTIGAPGEAQTMPIIDCVTNTALVGVVPGGANQAHMFYLGNDGYTDDGWMTMQNIDWQCPKDETDDEADMIAVQTGAGSAGRLLLVNIKVPALKGTLNQVATSHNNGDTTIVAINTDCTIDDTGDDSVQCFYGLSGSYYVVGRTRLRSITATTGQTSPLKMGSGMWHLFVMGHQIECEGGASESGILVTNASNAIDTPFASIGYRRRTLVVADAHIEGCAGASGGAIYANDNTLPAGGGYESVINLFKVSLLESK</sequence>
<organism evidence="1">
    <name type="scientific">marine sediment metagenome</name>
    <dbReference type="NCBI Taxonomy" id="412755"/>
    <lineage>
        <taxon>unclassified sequences</taxon>
        <taxon>metagenomes</taxon>
        <taxon>ecological metagenomes</taxon>
    </lineage>
</organism>
<name>X0U2W0_9ZZZZ</name>
<evidence type="ECO:0000313" key="1">
    <source>
        <dbReference type="EMBL" id="GAF94737.1"/>
    </source>
</evidence>
<proteinExistence type="predicted"/>
<dbReference type="AlphaFoldDB" id="X0U2W0"/>
<feature type="non-terminal residue" evidence="1">
    <location>
        <position position="1"/>
    </location>
</feature>
<comment type="caution">
    <text evidence="1">The sequence shown here is derived from an EMBL/GenBank/DDBJ whole genome shotgun (WGS) entry which is preliminary data.</text>
</comment>
<reference evidence="1" key="1">
    <citation type="journal article" date="2014" name="Front. Microbiol.">
        <title>High frequency of phylogenetically diverse reductive dehalogenase-homologous genes in deep subseafloor sedimentary metagenomes.</title>
        <authorList>
            <person name="Kawai M."/>
            <person name="Futagami T."/>
            <person name="Toyoda A."/>
            <person name="Takaki Y."/>
            <person name="Nishi S."/>
            <person name="Hori S."/>
            <person name="Arai W."/>
            <person name="Tsubouchi T."/>
            <person name="Morono Y."/>
            <person name="Uchiyama I."/>
            <person name="Ito T."/>
            <person name="Fujiyama A."/>
            <person name="Inagaki F."/>
            <person name="Takami H."/>
        </authorList>
    </citation>
    <scope>NUCLEOTIDE SEQUENCE</scope>
    <source>
        <strain evidence="1">Expedition CK06-06</strain>
    </source>
</reference>